<organism evidence="1 2">
    <name type="scientific">Populus alba x Populus x berolinensis</name>
    <dbReference type="NCBI Taxonomy" id="444605"/>
    <lineage>
        <taxon>Eukaryota</taxon>
        <taxon>Viridiplantae</taxon>
        <taxon>Streptophyta</taxon>
        <taxon>Embryophyta</taxon>
        <taxon>Tracheophyta</taxon>
        <taxon>Spermatophyta</taxon>
        <taxon>Magnoliopsida</taxon>
        <taxon>eudicotyledons</taxon>
        <taxon>Gunneridae</taxon>
        <taxon>Pentapetalae</taxon>
        <taxon>rosids</taxon>
        <taxon>fabids</taxon>
        <taxon>Malpighiales</taxon>
        <taxon>Salicaceae</taxon>
        <taxon>Saliceae</taxon>
        <taxon>Populus</taxon>
    </lineage>
</organism>
<reference evidence="1" key="1">
    <citation type="journal article" date="2023" name="Mol. Ecol. Resour.">
        <title>Chromosome-level genome assembly of a triploid poplar Populus alba 'Berolinensis'.</title>
        <authorList>
            <person name="Chen S."/>
            <person name="Yu Y."/>
            <person name="Wang X."/>
            <person name="Wang S."/>
            <person name="Zhang T."/>
            <person name="Zhou Y."/>
            <person name="He R."/>
            <person name="Meng N."/>
            <person name="Wang Y."/>
            <person name="Liu W."/>
            <person name="Liu Z."/>
            <person name="Liu J."/>
            <person name="Guo Q."/>
            <person name="Huang H."/>
            <person name="Sederoff R.R."/>
            <person name="Wang G."/>
            <person name="Qu G."/>
            <person name="Chen S."/>
        </authorList>
    </citation>
    <scope>NUCLEOTIDE SEQUENCE</scope>
    <source>
        <strain evidence="1">SC-2020</strain>
    </source>
</reference>
<protein>
    <submittedName>
        <fullName evidence="1">Uncharacterized protein</fullName>
    </submittedName>
</protein>
<dbReference type="Proteomes" id="UP001164929">
    <property type="component" value="Chromosome 12"/>
</dbReference>
<accession>A0AAD6Q3Y1</accession>
<evidence type="ECO:0000313" key="1">
    <source>
        <dbReference type="EMBL" id="KAJ6976970.1"/>
    </source>
</evidence>
<dbReference type="EMBL" id="JAQIZT010000012">
    <property type="protein sequence ID" value="KAJ6976970.1"/>
    <property type="molecule type" value="Genomic_DNA"/>
</dbReference>
<comment type="caution">
    <text evidence="1">The sequence shown here is derived from an EMBL/GenBank/DDBJ whole genome shotgun (WGS) entry which is preliminary data.</text>
</comment>
<name>A0AAD6Q3Y1_9ROSI</name>
<keyword evidence="2" id="KW-1185">Reference proteome</keyword>
<sequence>MKMVASRDEQVVATEHLLDLIKSQTASFFTAERRTSGGGTWDDCFQILNT</sequence>
<dbReference type="AlphaFoldDB" id="A0AAD6Q3Y1"/>
<proteinExistence type="predicted"/>
<gene>
    <name evidence="1" type="ORF">NC653_028988</name>
</gene>
<evidence type="ECO:0000313" key="2">
    <source>
        <dbReference type="Proteomes" id="UP001164929"/>
    </source>
</evidence>